<dbReference type="Pfam" id="PF12348">
    <property type="entry name" value="CLASP_N"/>
    <property type="match status" value="1"/>
</dbReference>
<name>M4C050_HYAAE</name>
<proteinExistence type="predicted"/>
<dbReference type="Gene3D" id="1.25.10.10">
    <property type="entry name" value="Leucine-rich Repeat Variant"/>
    <property type="match status" value="1"/>
</dbReference>
<dbReference type="STRING" id="559515.M4C050"/>
<dbReference type="InterPro" id="IPR024395">
    <property type="entry name" value="CLASP_N_dom"/>
</dbReference>
<dbReference type="OMA" id="HADSYKD"/>
<dbReference type="InterPro" id="IPR011989">
    <property type="entry name" value="ARM-like"/>
</dbReference>
<evidence type="ECO:0000313" key="2">
    <source>
        <dbReference type="EnsemblProtists" id="HpaP812229"/>
    </source>
</evidence>
<dbReference type="AlphaFoldDB" id="M4C050"/>
<evidence type="ECO:0000313" key="3">
    <source>
        <dbReference type="Proteomes" id="UP000011713"/>
    </source>
</evidence>
<accession>M4C050</accession>
<sequence length="152" mass="16645">MERLAEQVQATQKVLRSSESDWSTCSSSIADLAEAIESLETVEGYSNAVQVLLGLSKEIEPQLTSIRSKLVKDVCDHLLRIVAVTGRDFGKMANALLPQIVGMSRNASAAIRQPGAKLLSKLSELVRYDLTLLKKIYMQSVQGADVCIFSLF</sequence>
<dbReference type="HOGENOM" id="CLU_110490_0_0_1"/>
<feature type="domain" description="CLASP N-terminal" evidence="1">
    <location>
        <begin position="5"/>
        <end position="138"/>
    </location>
</feature>
<dbReference type="EnsemblProtists" id="HpaT812229">
    <property type="protein sequence ID" value="HpaP812229"/>
    <property type="gene ID" value="HpaG812229"/>
</dbReference>
<dbReference type="InParanoid" id="M4C050"/>
<reference evidence="2" key="2">
    <citation type="submission" date="2015-06" db="UniProtKB">
        <authorList>
            <consortium name="EnsemblProtists"/>
        </authorList>
    </citation>
    <scope>IDENTIFICATION</scope>
    <source>
        <strain evidence="2">Emoy2</strain>
    </source>
</reference>
<keyword evidence="3" id="KW-1185">Reference proteome</keyword>
<dbReference type="VEuPathDB" id="FungiDB:HpaG812229"/>
<dbReference type="eggNOG" id="ENOG502S3C4">
    <property type="taxonomic scope" value="Eukaryota"/>
</dbReference>
<evidence type="ECO:0000259" key="1">
    <source>
        <dbReference type="Pfam" id="PF12348"/>
    </source>
</evidence>
<reference evidence="3" key="1">
    <citation type="journal article" date="2010" name="Science">
        <title>Signatures of adaptation to obligate biotrophy in the Hyaloperonospora arabidopsidis genome.</title>
        <authorList>
            <person name="Baxter L."/>
            <person name="Tripathy S."/>
            <person name="Ishaque N."/>
            <person name="Boot N."/>
            <person name="Cabral A."/>
            <person name="Kemen E."/>
            <person name="Thines M."/>
            <person name="Ah-Fong A."/>
            <person name="Anderson R."/>
            <person name="Badejoko W."/>
            <person name="Bittner-Eddy P."/>
            <person name="Boore J.L."/>
            <person name="Chibucos M.C."/>
            <person name="Coates M."/>
            <person name="Dehal P."/>
            <person name="Delehaunty K."/>
            <person name="Dong S."/>
            <person name="Downton P."/>
            <person name="Dumas B."/>
            <person name="Fabro G."/>
            <person name="Fronick C."/>
            <person name="Fuerstenberg S.I."/>
            <person name="Fulton L."/>
            <person name="Gaulin E."/>
            <person name="Govers F."/>
            <person name="Hughes L."/>
            <person name="Humphray S."/>
            <person name="Jiang R.H."/>
            <person name="Judelson H."/>
            <person name="Kamoun S."/>
            <person name="Kyung K."/>
            <person name="Meijer H."/>
            <person name="Minx P."/>
            <person name="Morris P."/>
            <person name="Nelson J."/>
            <person name="Phuntumart V."/>
            <person name="Qutob D."/>
            <person name="Rehmany A."/>
            <person name="Rougon-Cardoso A."/>
            <person name="Ryden P."/>
            <person name="Torto-Alalibo T."/>
            <person name="Studholme D."/>
            <person name="Wang Y."/>
            <person name="Win J."/>
            <person name="Wood J."/>
            <person name="Clifton S.W."/>
            <person name="Rogers J."/>
            <person name="Van den Ackerveken G."/>
            <person name="Jones J.D."/>
            <person name="McDowell J.M."/>
            <person name="Beynon J."/>
            <person name="Tyler B.M."/>
        </authorList>
    </citation>
    <scope>NUCLEOTIDE SEQUENCE [LARGE SCALE GENOMIC DNA]</scope>
    <source>
        <strain evidence="3">Emoy2</strain>
    </source>
</reference>
<dbReference type="Proteomes" id="UP000011713">
    <property type="component" value="Unassembled WGS sequence"/>
</dbReference>
<organism evidence="2 3">
    <name type="scientific">Hyaloperonospora arabidopsidis (strain Emoy2)</name>
    <name type="common">Downy mildew agent</name>
    <name type="synonym">Peronospora arabidopsidis</name>
    <dbReference type="NCBI Taxonomy" id="559515"/>
    <lineage>
        <taxon>Eukaryota</taxon>
        <taxon>Sar</taxon>
        <taxon>Stramenopiles</taxon>
        <taxon>Oomycota</taxon>
        <taxon>Peronosporomycetes</taxon>
        <taxon>Peronosporales</taxon>
        <taxon>Peronosporaceae</taxon>
        <taxon>Hyaloperonospora</taxon>
    </lineage>
</organism>
<protein>
    <recommendedName>
        <fullName evidence="1">CLASP N-terminal domain-containing protein</fullName>
    </recommendedName>
</protein>
<dbReference type="EMBL" id="JH598071">
    <property type="status" value="NOT_ANNOTATED_CDS"/>
    <property type="molecule type" value="Genomic_DNA"/>
</dbReference>